<protein>
    <submittedName>
        <fullName evidence="1">Uncharacterized protein</fullName>
    </submittedName>
</protein>
<name>A0A5N6J843_9EURO</name>
<reference evidence="1 2" key="1">
    <citation type="submission" date="2019-04" db="EMBL/GenBank/DDBJ databases">
        <title>Fungal friends and foes A comparative genomics study of 23 Aspergillus species from section Flavi.</title>
        <authorList>
            <consortium name="DOE Joint Genome Institute"/>
            <person name="Kjaerbolling I."/>
            <person name="Vesth T.C."/>
            <person name="Frisvad J.C."/>
            <person name="Nybo J.L."/>
            <person name="Theobald S."/>
            <person name="Kildgaard S."/>
            <person name="Petersen T.I."/>
            <person name="Kuo A."/>
            <person name="Sato A."/>
            <person name="Lyhne E.K."/>
            <person name="Kogle M.E."/>
            <person name="Wiebenga A."/>
            <person name="Kun R.S."/>
            <person name="Lubbers R.J."/>
            <person name="Makela M.R."/>
            <person name="Barry K."/>
            <person name="Chovatia M."/>
            <person name="Clum A."/>
            <person name="Daum C."/>
            <person name="Haridas S."/>
            <person name="He G."/>
            <person name="LaButti K."/>
            <person name="Lipzen A."/>
            <person name="Mondo S."/>
            <person name="Pangilinan J."/>
            <person name="Riley R."/>
            <person name="Salamov A."/>
            <person name="Simmons B.A."/>
            <person name="Magnuson J.K."/>
            <person name="Henrissat B."/>
            <person name="Mortensen U.H."/>
            <person name="Larsen T.O."/>
            <person name="De vries R.P."/>
            <person name="Grigoriev I.V."/>
            <person name="Machida M."/>
            <person name="Baker S.E."/>
            <person name="Andersen M.R."/>
        </authorList>
    </citation>
    <scope>NUCLEOTIDE SEQUENCE [LARGE SCALE GENOMIC DNA]</scope>
    <source>
        <strain evidence="1 2">CBS 117635</strain>
    </source>
</reference>
<gene>
    <name evidence="1" type="ORF">BDV30DRAFT_83391</name>
</gene>
<evidence type="ECO:0000313" key="1">
    <source>
        <dbReference type="EMBL" id="KAB8274828.1"/>
    </source>
</evidence>
<proteinExistence type="predicted"/>
<dbReference type="Proteomes" id="UP000326289">
    <property type="component" value="Unassembled WGS sequence"/>
</dbReference>
<dbReference type="AlphaFoldDB" id="A0A5N6J843"/>
<dbReference type="EMBL" id="ML732785">
    <property type="protein sequence ID" value="KAB8274828.1"/>
    <property type="molecule type" value="Genomic_DNA"/>
</dbReference>
<sequence>MYLNKTGLWVFHSYFLLLGVHYRLDICLIFPSSFPFIPFRQVAPCFVVRGVVSRRALSVVNQWHRAHVAFIHPASLSDSEGFSNAFLSTWMGFCHFVPWVYEEYHPPFSFLLAFVNACLLARSRKQSSPIKNKTETKTKKKERHDTGFQLIVPSHVMIKVCDGYMKTPIVRGVLQGLYTEIHFWDPLRPALAS</sequence>
<keyword evidence="2" id="KW-1185">Reference proteome</keyword>
<organism evidence="1 2">
    <name type="scientific">Aspergillus minisclerotigenes</name>
    <dbReference type="NCBI Taxonomy" id="656917"/>
    <lineage>
        <taxon>Eukaryota</taxon>
        <taxon>Fungi</taxon>
        <taxon>Dikarya</taxon>
        <taxon>Ascomycota</taxon>
        <taxon>Pezizomycotina</taxon>
        <taxon>Eurotiomycetes</taxon>
        <taxon>Eurotiomycetidae</taxon>
        <taxon>Eurotiales</taxon>
        <taxon>Aspergillaceae</taxon>
        <taxon>Aspergillus</taxon>
        <taxon>Aspergillus subgen. Circumdati</taxon>
    </lineage>
</organism>
<evidence type="ECO:0000313" key="2">
    <source>
        <dbReference type="Proteomes" id="UP000326289"/>
    </source>
</evidence>
<accession>A0A5N6J843</accession>